<sequence length="67" mass="6541">MVFRVWGCGLFVMSFVSSFLGVFVFSCCGLGWVCAGTGFGARGSAGAGAGVGVGVGVGWGVVWGVGG</sequence>
<keyword evidence="1" id="KW-1133">Transmembrane helix</keyword>
<feature type="transmembrane region" description="Helical" evidence="1">
    <location>
        <begin position="45"/>
        <end position="65"/>
    </location>
</feature>
<accession>A0A7G3U6B9</accession>
<keyword evidence="1" id="KW-0472">Membrane</keyword>
<evidence type="ECO:0000313" key="2">
    <source>
        <dbReference type="EMBL" id="QKM65917.1"/>
    </source>
</evidence>
<feature type="transmembrane region" description="Helical" evidence="1">
    <location>
        <begin position="12"/>
        <end position="33"/>
    </location>
</feature>
<keyword evidence="3" id="KW-1185">Reference proteome</keyword>
<dbReference type="Proteomes" id="UP000005940">
    <property type="component" value="Chromosome"/>
</dbReference>
<dbReference type="EMBL" id="CP029159">
    <property type="protein sequence ID" value="QKM65917.1"/>
    <property type="molecule type" value="Genomic_DNA"/>
</dbReference>
<evidence type="ECO:0000256" key="1">
    <source>
        <dbReference type="SAM" id="Phobius"/>
    </source>
</evidence>
<dbReference type="AlphaFoldDB" id="A0A7G3U6B9"/>
<keyword evidence="1" id="KW-0812">Transmembrane</keyword>
<organism evidence="2 3">
    <name type="scientific">Streptomyces tsukubensis (strain DSM 42081 / NBRC 108919 / NRRL 18488 / 9993)</name>
    <dbReference type="NCBI Taxonomy" id="1114943"/>
    <lineage>
        <taxon>Bacteria</taxon>
        <taxon>Bacillati</taxon>
        <taxon>Actinomycetota</taxon>
        <taxon>Actinomycetes</taxon>
        <taxon>Kitasatosporales</taxon>
        <taxon>Streptomycetaceae</taxon>
        <taxon>Streptomyces</taxon>
    </lineage>
</organism>
<protein>
    <submittedName>
        <fullName evidence="2">Uncharacterized protein</fullName>
    </submittedName>
</protein>
<gene>
    <name evidence="2" type="ORF">STSU_000845</name>
</gene>
<name>A0A7G3U6B9_STRT9</name>
<proteinExistence type="predicted"/>
<dbReference type="PROSITE" id="PS51257">
    <property type="entry name" value="PROKAR_LIPOPROTEIN"/>
    <property type="match status" value="1"/>
</dbReference>
<evidence type="ECO:0000313" key="3">
    <source>
        <dbReference type="Proteomes" id="UP000005940"/>
    </source>
</evidence>
<reference evidence="2 3" key="1">
    <citation type="journal article" date="2012" name="J. Bacteriol.">
        <title>Draft genome of Streptomyces tsukubaensis NRRL 18488, the producer of the clinically important immunosuppressant tacrolimus (FK506).</title>
        <authorList>
            <person name="Barreiro C."/>
            <person name="Prieto C."/>
            <person name="Sola-Landa A."/>
            <person name="Solera E."/>
            <person name="Martinez-Castro M."/>
            <person name="Perez-Redondo R."/>
            <person name="Garcia-Estrada C."/>
            <person name="Aparicio J.F."/>
            <person name="Fernandez-Martinez L.T."/>
            <person name="Santos-Aberturas J."/>
            <person name="Salehi-Najafabadi Z."/>
            <person name="Rodriguez-Garcia A."/>
            <person name="Tauch A."/>
            <person name="Martin J.F."/>
        </authorList>
    </citation>
    <scope>NUCLEOTIDE SEQUENCE [LARGE SCALE GENOMIC DNA]</scope>
    <source>
        <strain evidence="3">DSM 42081 / NBRC 108919 / NRRL 18488 / 9993</strain>
    </source>
</reference>